<reference evidence="2" key="1">
    <citation type="journal article" date="2014" name="Front. Microbiol.">
        <title>High frequency of phylogenetically diverse reductive dehalogenase-homologous genes in deep subseafloor sedimentary metagenomes.</title>
        <authorList>
            <person name="Kawai M."/>
            <person name="Futagami T."/>
            <person name="Toyoda A."/>
            <person name="Takaki Y."/>
            <person name="Nishi S."/>
            <person name="Hori S."/>
            <person name="Arai W."/>
            <person name="Tsubouchi T."/>
            <person name="Morono Y."/>
            <person name="Uchiyama I."/>
            <person name="Ito T."/>
            <person name="Fujiyama A."/>
            <person name="Inagaki F."/>
            <person name="Takami H."/>
        </authorList>
    </citation>
    <scope>NUCLEOTIDE SEQUENCE</scope>
    <source>
        <strain evidence="2">Expedition CK06-06</strain>
    </source>
</reference>
<dbReference type="PANTHER" id="PTHR21666:SF270">
    <property type="entry name" value="MUREIN HYDROLASE ACTIVATOR ENVC"/>
    <property type="match status" value="1"/>
</dbReference>
<dbReference type="InterPro" id="IPR050570">
    <property type="entry name" value="Cell_wall_metabolism_enzyme"/>
</dbReference>
<organism evidence="2">
    <name type="scientific">marine sediment metagenome</name>
    <dbReference type="NCBI Taxonomy" id="412755"/>
    <lineage>
        <taxon>unclassified sequences</taxon>
        <taxon>metagenomes</taxon>
        <taxon>ecological metagenomes</taxon>
    </lineage>
</organism>
<feature type="domain" description="M23ase beta-sheet core" evidence="1">
    <location>
        <begin position="75"/>
        <end position="155"/>
    </location>
</feature>
<feature type="non-terminal residue" evidence="2">
    <location>
        <position position="1"/>
    </location>
</feature>
<dbReference type="Gene3D" id="2.70.70.10">
    <property type="entry name" value="Glucose Permease (Domain IIA)"/>
    <property type="match status" value="1"/>
</dbReference>
<accession>X1VMC0</accession>
<dbReference type="SUPFAM" id="SSF51261">
    <property type="entry name" value="Duplicated hybrid motif"/>
    <property type="match status" value="1"/>
</dbReference>
<sequence>GEWPMGEKVIKVSDIEDFIAQFAFECDPEGPVIPPDPPVGLFRLGSPLPEPLNQHRLSQDFALRPESAAYKNIGGHDGLDWAVVEGTPLYASHDGEVRVAGIRFDGDPYGDQVRISTDAKDHLDILRDWTTIYAHMLRIDVSVGDIIKKGDQIGLS</sequence>
<proteinExistence type="predicted"/>
<dbReference type="GO" id="GO:0004222">
    <property type="term" value="F:metalloendopeptidase activity"/>
    <property type="evidence" value="ECO:0007669"/>
    <property type="project" value="TreeGrafter"/>
</dbReference>
<dbReference type="AlphaFoldDB" id="X1VMC0"/>
<protein>
    <recommendedName>
        <fullName evidence="1">M23ase beta-sheet core domain-containing protein</fullName>
    </recommendedName>
</protein>
<name>X1VMC0_9ZZZZ</name>
<comment type="caution">
    <text evidence="2">The sequence shown here is derived from an EMBL/GenBank/DDBJ whole genome shotgun (WGS) entry which is preliminary data.</text>
</comment>
<dbReference type="CDD" id="cd12797">
    <property type="entry name" value="M23_peptidase"/>
    <property type="match status" value="1"/>
</dbReference>
<dbReference type="InterPro" id="IPR011055">
    <property type="entry name" value="Dup_hybrid_motif"/>
</dbReference>
<feature type="non-terminal residue" evidence="2">
    <location>
        <position position="156"/>
    </location>
</feature>
<dbReference type="Pfam" id="PF01551">
    <property type="entry name" value="Peptidase_M23"/>
    <property type="match status" value="1"/>
</dbReference>
<evidence type="ECO:0000313" key="2">
    <source>
        <dbReference type="EMBL" id="GAJ17161.1"/>
    </source>
</evidence>
<dbReference type="InterPro" id="IPR016047">
    <property type="entry name" value="M23ase_b-sheet_dom"/>
</dbReference>
<gene>
    <name evidence="2" type="ORF">S12H4_59577</name>
</gene>
<evidence type="ECO:0000259" key="1">
    <source>
        <dbReference type="Pfam" id="PF01551"/>
    </source>
</evidence>
<dbReference type="PANTHER" id="PTHR21666">
    <property type="entry name" value="PEPTIDASE-RELATED"/>
    <property type="match status" value="1"/>
</dbReference>
<dbReference type="EMBL" id="BARW01038968">
    <property type="protein sequence ID" value="GAJ17161.1"/>
    <property type="molecule type" value="Genomic_DNA"/>
</dbReference>